<dbReference type="InterPro" id="IPR009279">
    <property type="entry name" value="Portal_Mu"/>
</dbReference>
<dbReference type="AlphaFoldDB" id="A0A3L9M5T2"/>
<evidence type="ECO:0000313" key="1">
    <source>
        <dbReference type="EMBL" id="RLZ08587.1"/>
    </source>
</evidence>
<dbReference type="OrthoDB" id="9797300at2"/>
<proteinExistence type="predicted"/>
<organism evidence="1 2">
    <name type="scientific">Faecalibacter macacae</name>
    <dbReference type="NCBI Taxonomy" id="1859289"/>
    <lineage>
        <taxon>Bacteria</taxon>
        <taxon>Pseudomonadati</taxon>
        <taxon>Bacteroidota</taxon>
        <taxon>Flavobacteriia</taxon>
        <taxon>Flavobacteriales</taxon>
        <taxon>Weeksellaceae</taxon>
        <taxon>Faecalibacter</taxon>
    </lineage>
</organism>
<reference evidence="1 2" key="1">
    <citation type="submission" date="2018-10" db="EMBL/GenBank/DDBJ databases">
        <authorList>
            <person name="Chen X."/>
        </authorList>
    </citation>
    <scope>NUCLEOTIDE SEQUENCE [LARGE SCALE GENOMIC DNA]</scope>
    <source>
        <strain evidence="1 2">YIM 102668</strain>
    </source>
</reference>
<protein>
    <recommendedName>
        <fullName evidence="3">DUF935 family protein</fullName>
    </recommendedName>
</protein>
<name>A0A3L9M5T2_9FLAO</name>
<evidence type="ECO:0000313" key="2">
    <source>
        <dbReference type="Proteomes" id="UP000275348"/>
    </source>
</evidence>
<accession>A0A3L9M5T2</accession>
<dbReference type="RefSeq" id="WP_121935017.1">
    <property type="nucleotide sequence ID" value="NZ_RDOJ01000013.1"/>
</dbReference>
<keyword evidence="2" id="KW-1185">Reference proteome</keyword>
<dbReference type="Pfam" id="PF06074">
    <property type="entry name" value="Portal_Mu"/>
    <property type="match status" value="1"/>
</dbReference>
<comment type="caution">
    <text evidence="1">The sequence shown here is derived from an EMBL/GenBank/DDBJ whole genome shotgun (WGS) entry which is preliminary data.</text>
</comment>
<evidence type="ECO:0008006" key="3">
    <source>
        <dbReference type="Google" id="ProtNLM"/>
    </source>
</evidence>
<sequence length="425" mass="48458">MEFFKNIYQKAESYFLGRADESALRVAAVSKGGGISTSSQINYEAENMMSKSLKDWQTAIMLATDREEPNFADLSSLYNNLLLDNHLSSVIDTRILFCQRSPFKIVDEKGNENEELSYLFERTWFDDFVRLVLMSRFQGRTLIEAFDLNEEGELKEVNEIKQGYFNVKKGIITKEIGDTKGWPYREGNLQPYYLQVGKDYDLGMLAQMAPAILAKKLGMGAWQDYVDKFGVPPLFITTDRIDNNRLKELYNAAINYKRNNFMIGQGNEKFEVGNTGGVSSSDTFDLLVERVNSEVSKRVLGGAGLTDEKSFVGSTEAQMKLANDRFESDKLLVKNIINGEFRQKLIKLSPIYAPMQNHYFEWDNQEAMSKADMADLINKMSQNYIIDPEWAEQQTGVPIIGVREQMMTSTNQEQSNQNPADVKKK</sequence>
<gene>
    <name evidence="1" type="ORF">EAH69_09745</name>
</gene>
<dbReference type="EMBL" id="RDOJ01000013">
    <property type="protein sequence ID" value="RLZ08587.1"/>
    <property type="molecule type" value="Genomic_DNA"/>
</dbReference>
<dbReference type="Proteomes" id="UP000275348">
    <property type="component" value="Unassembled WGS sequence"/>
</dbReference>